<evidence type="ECO:0000313" key="1">
    <source>
        <dbReference type="EMBL" id="RFA15818.1"/>
    </source>
</evidence>
<gene>
    <name evidence="1" type="ORF">B7R22_05270</name>
</gene>
<name>A0A3E0W2M3_9MICO</name>
<dbReference type="Proteomes" id="UP000256541">
    <property type="component" value="Unassembled WGS sequence"/>
</dbReference>
<dbReference type="AlphaFoldDB" id="A0A3E0W2M3"/>
<sequence length="226" mass="25258">MISRMRLERGVPIFFNQPRGMSSGQMQLVAKAVCANCNNGWMSRLEDSFQPVFSRLNSWERFTLTDSESDIAALWAVKTAAMFQQNDPETRTFSLEDLRGLRETGKPPPKTSVWMFAMDSAEDEFRLTQQGAHLGSPEDKIDAAFPASLGQTFLGAQRVAFVVVHGPHPLIDEEQLPVPGWRTARLLWPRLKPAKWPTLPAQHAEVNVLKLLPAAAFVPGALFLDE</sequence>
<accession>A0A3E0W2M3</accession>
<reference evidence="1 2" key="1">
    <citation type="submission" date="2017-04" db="EMBL/GenBank/DDBJ databases">
        <title>Comparative genome analysis of Subtercola boreus.</title>
        <authorList>
            <person name="Cho Y.-J."/>
            <person name="Cho A."/>
            <person name="Kim O.-S."/>
            <person name="Lee J.-I."/>
        </authorList>
    </citation>
    <scope>NUCLEOTIDE SEQUENCE [LARGE SCALE GENOMIC DNA]</scope>
    <source>
        <strain evidence="1 2">P27479</strain>
    </source>
</reference>
<evidence type="ECO:0000313" key="2">
    <source>
        <dbReference type="Proteomes" id="UP000256541"/>
    </source>
</evidence>
<proteinExistence type="predicted"/>
<comment type="caution">
    <text evidence="1">The sequence shown here is derived from an EMBL/GenBank/DDBJ whole genome shotgun (WGS) entry which is preliminary data.</text>
</comment>
<organism evidence="1 2">
    <name type="scientific">Subtercola boreus</name>
    <dbReference type="NCBI Taxonomy" id="120213"/>
    <lineage>
        <taxon>Bacteria</taxon>
        <taxon>Bacillati</taxon>
        <taxon>Actinomycetota</taxon>
        <taxon>Actinomycetes</taxon>
        <taxon>Micrococcales</taxon>
        <taxon>Microbacteriaceae</taxon>
        <taxon>Subtercola</taxon>
    </lineage>
</organism>
<protein>
    <submittedName>
        <fullName evidence="1">Uncharacterized protein</fullName>
    </submittedName>
</protein>
<dbReference type="EMBL" id="NBXB01000017">
    <property type="protein sequence ID" value="RFA15818.1"/>
    <property type="molecule type" value="Genomic_DNA"/>
</dbReference>